<keyword evidence="1 3" id="KW-0853">WD repeat</keyword>
<gene>
    <name evidence="6" type="ORF">HXX76_014575</name>
</gene>
<organism evidence="6 7">
    <name type="scientific">Chlamydomonas incerta</name>
    <dbReference type="NCBI Taxonomy" id="51695"/>
    <lineage>
        <taxon>Eukaryota</taxon>
        <taxon>Viridiplantae</taxon>
        <taxon>Chlorophyta</taxon>
        <taxon>core chlorophytes</taxon>
        <taxon>Chlorophyceae</taxon>
        <taxon>CS clade</taxon>
        <taxon>Chlamydomonadales</taxon>
        <taxon>Chlamydomonadaceae</taxon>
        <taxon>Chlamydomonas</taxon>
    </lineage>
</organism>
<reference evidence="6" key="1">
    <citation type="journal article" date="2020" name="bioRxiv">
        <title>Comparative genomics of Chlamydomonas.</title>
        <authorList>
            <person name="Craig R.J."/>
            <person name="Hasan A.R."/>
            <person name="Ness R.W."/>
            <person name="Keightley P.D."/>
        </authorList>
    </citation>
    <scope>NUCLEOTIDE SEQUENCE</scope>
    <source>
        <strain evidence="6">SAG 7.73</strain>
    </source>
</reference>
<evidence type="ECO:0000256" key="1">
    <source>
        <dbReference type="ARBA" id="ARBA00022574"/>
    </source>
</evidence>
<protein>
    <recommendedName>
        <fullName evidence="5">CTLH domain-containing protein</fullName>
    </recommendedName>
</protein>
<evidence type="ECO:0000256" key="3">
    <source>
        <dbReference type="PROSITE-ProRule" id="PRU00221"/>
    </source>
</evidence>
<dbReference type="PANTHER" id="PTHR22838">
    <property type="entry name" value="WD REPEAT PROTEIN 26-RELATED"/>
    <property type="match status" value="1"/>
</dbReference>
<keyword evidence="2" id="KW-0677">Repeat</keyword>
<dbReference type="CDD" id="cd00200">
    <property type="entry name" value="WD40"/>
    <property type="match status" value="1"/>
</dbReference>
<feature type="repeat" description="WD" evidence="3">
    <location>
        <begin position="630"/>
        <end position="662"/>
    </location>
</feature>
<sequence>MSGTAPSDGTSMDAQLSVQERLGPRKLINRTEYVRLLEQALHRLGYPDVANLLEQQAGVRMQPPHASRFQAAVLGGRWEEAAALLPSLTPHAEVVREARFLILQQKYLEALEAQDLATALTVLRGEMAPLGLPAAAAVAPGAGAAVAGAGGAAAALAAGGAAAGGDGGGGGSANGAGAAGTANGVEAGEGAAAAAANGAAGAGLGVGVVHEQQLHHLAALLLCPAAGDAAARASWLGGGRAHRAHLLSLLQARLPANLMIPEGRLEVLVEQALEAQISRCPYHNAPEGRLSLFADFQAGVECLPTATVQVLEQHSDEVWHIAFSHDGTMLATASKDRTAVLWAVRHSPAGGGASASSPPAASSSSSSASAASAAAAGGAGPQQQPPQQQYLTPLHVLGGHSQPVAFLSWSPDDRRIITCSEEMLRVWDVATGQMLHCFSHHREAVTSCAWLPDGRRFVSGGADRAVFLVDALSGAELQRWKRPYRVQDLAVTRDGGVLVMASSDRRVHLLRLADLREAALPQESAPITSIALSPDGRQLLVALQTSAVHLWALGGAAAPHCPGLDLGPDPLEQLPAAPAAEYSFADGRPSRFVLRCGFGGSGGGFVVHGSEEALVYVWHRDSGSEPLLRLAGHTATVNAVAWNPSNPYMLASASDDKTVRIWLAAAAQQGGGGPAAAAARKALPLLQFGPTANGAGPVGMDIAMGGGGGGGAAAMAAEAAAV</sequence>
<dbReference type="Pfam" id="PF23627">
    <property type="entry name" value="LisH_WDR26"/>
    <property type="match status" value="1"/>
</dbReference>
<evidence type="ECO:0000313" key="7">
    <source>
        <dbReference type="Proteomes" id="UP000650467"/>
    </source>
</evidence>
<proteinExistence type="predicted"/>
<dbReference type="Proteomes" id="UP000650467">
    <property type="component" value="Unassembled WGS sequence"/>
</dbReference>
<dbReference type="PROSITE" id="PS50294">
    <property type="entry name" value="WD_REPEATS_REGION"/>
    <property type="match status" value="2"/>
</dbReference>
<dbReference type="AlphaFoldDB" id="A0A835SF31"/>
<dbReference type="PROSITE" id="PS50897">
    <property type="entry name" value="CTLH"/>
    <property type="match status" value="1"/>
</dbReference>
<accession>A0A835SF31</accession>
<dbReference type="EMBL" id="JAEHOC010000066">
    <property type="protein sequence ID" value="KAG2424366.1"/>
    <property type="molecule type" value="Genomic_DNA"/>
</dbReference>
<dbReference type="SUPFAM" id="SSF50978">
    <property type="entry name" value="WD40 repeat-like"/>
    <property type="match status" value="1"/>
</dbReference>
<dbReference type="PROSITE" id="PS50082">
    <property type="entry name" value="WD_REPEATS_2"/>
    <property type="match status" value="4"/>
</dbReference>
<feature type="repeat" description="WD" evidence="3">
    <location>
        <begin position="397"/>
        <end position="437"/>
    </location>
</feature>
<comment type="caution">
    <text evidence="6">The sequence shown here is derived from an EMBL/GenBank/DDBJ whole genome shotgun (WGS) entry which is preliminary data.</text>
</comment>
<evidence type="ECO:0000313" key="6">
    <source>
        <dbReference type="EMBL" id="KAG2424366.1"/>
    </source>
</evidence>
<dbReference type="InterPro" id="IPR006595">
    <property type="entry name" value="CTLH_C"/>
</dbReference>
<dbReference type="PANTHER" id="PTHR22838:SF0">
    <property type="entry name" value="WD REPEAT-CONTAINING PROTEIN 26"/>
    <property type="match status" value="1"/>
</dbReference>
<dbReference type="OrthoDB" id="972532at2759"/>
<dbReference type="Gene3D" id="2.130.10.10">
    <property type="entry name" value="YVTN repeat-like/Quinoprotein amine dehydrogenase"/>
    <property type="match status" value="2"/>
</dbReference>
<evidence type="ECO:0000256" key="4">
    <source>
        <dbReference type="SAM" id="MobiDB-lite"/>
    </source>
</evidence>
<evidence type="ECO:0000259" key="5">
    <source>
        <dbReference type="PROSITE" id="PS50897"/>
    </source>
</evidence>
<evidence type="ECO:0000256" key="2">
    <source>
        <dbReference type="ARBA" id="ARBA00022737"/>
    </source>
</evidence>
<dbReference type="InterPro" id="IPR051350">
    <property type="entry name" value="WD_repeat-ST_regulator"/>
</dbReference>
<dbReference type="SMART" id="SM00320">
    <property type="entry name" value="WD40"/>
    <property type="match status" value="6"/>
</dbReference>
<dbReference type="InterPro" id="IPR015943">
    <property type="entry name" value="WD40/YVTN_repeat-like_dom_sf"/>
</dbReference>
<feature type="compositionally biased region" description="Low complexity" evidence="4">
    <location>
        <begin position="354"/>
        <end position="387"/>
    </location>
</feature>
<feature type="repeat" description="WD" evidence="3">
    <location>
        <begin position="311"/>
        <end position="345"/>
    </location>
</feature>
<keyword evidence="7" id="KW-1185">Reference proteome</keyword>
<dbReference type="InterPro" id="IPR036322">
    <property type="entry name" value="WD40_repeat_dom_sf"/>
</dbReference>
<dbReference type="Pfam" id="PF00400">
    <property type="entry name" value="WD40"/>
    <property type="match status" value="4"/>
</dbReference>
<dbReference type="InterPro" id="IPR001680">
    <property type="entry name" value="WD40_rpt"/>
</dbReference>
<name>A0A835SF31_CHLIN</name>
<feature type="region of interest" description="Disordered" evidence="4">
    <location>
        <begin position="349"/>
        <end position="387"/>
    </location>
</feature>
<feature type="domain" description="CTLH" evidence="5">
    <location>
        <begin position="62"/>
        <end position="118"/>
    </location>
</feature>
<feature type="repeat" description="WD" evidence="3">
    <location>
        <begin position="438"/>
        <end position="479"/>
    </location>
</feature>